<feature type="region of interest" description="Disordered" evidence="9">
    <location>
        <begin position="162"/>
        <end position="188"/>
    </location>
</feature>
<dbReference type="GO" id="GO:0005615">
    <property type="term" value="C:extracellular space"/>
    <property type="evidence" value="ECO:0007669"/>
    <property type="project" value="InterPro"/>
</dbReference>
<evidence type="ECO:0000313" key="11">
    <source>
        <dbReference type="Proteomes" id="UP000694556"/>
    </source>
</evidence>
<comment type="similarity">
    <text evidence="2">Belongs to the CART family.</text>
</comment>
<protein>
    <recommendedName>
        <fullName evidence="3">Cocaine- and amphetamine-regulated transcript protein</fullName>
    </recommendedName>
</protein>
<dbReference type="Ensembl" id="ENSCMMT00000018215.1">
    <property type="protein sequence ID" value="ENSCMMP00000016565.1"/>
    <property type="gene ID" value="ENSCMMG00000010532.1"/>
</dbReference>
<evidence type="ECO:0000256" key="3">
    <source>
        <dbReference type="ARBA" id="ARBA00018493"/>
    </source>
</evidence>
<dbReference type="AlphaFoldDB" id="A0A8C3CA54"/>
<evidence type="ECO:0000313" key="10">
    <source>
        <dbReference type="Ensembl" id="ENSCMMP00000016565.1"/>
    </source>
</evidence>
<evidence type="ECO:0000256" key="8">
    <source>
        <dbReference type="ARBA" id="ARBA00023320"/>
    </source>
</evidence>
<keyword evidence="8" id="KW-0527">Neuropeptide</keyword>
<dbReference type="Pfam" id="PF06373">
    <property type="entry name" value="CART"/>
    <property type="match status" value="1"/>
</dbReference>
<reference evidence="10" key="3">
    <citation type="submission" date="2025-09" db="UniProtKB">
        <authorList>
            <consortium name="Ensembl"/>
        </authorList>
    </citation>
    <scope>IDENTIFICATION</scope>
</reference>
<organism evidence="10 11">
    <name type="scientific">Cairina moschata</name>
    <name type="common">Muscovy duck</name>
    <dbReference type="NCBI Taxonomy" id="8855"/>
    <lineage>
        <taxon>Eukaryota</taxon>
        <taxon>Metazoa</taxon>
        <taxon>Chordata</taxon>
        <taxon>Craniata</taxon>
        <taxon>Vertebrata</taxon>
        <taxon>Euteleostomi</taxon>
        <taxon>Archelosauria</taxon>
        <taxon>Archosauria</taxon>
        <taxon>Dinosauria</taxon>
        <taxon>Saurischia</taxon>
        <taxon>Theropoda</taxon>
        <taxon>Coelurosauria</taxon>
        <taxon>Aves</taxon>
        <taxon>Neognathae</taxon>
        <taxon>Galloanserae</taxon>
        <taxon>Anseriformes</taxon>
        <taxon>Anatidae</taxon>
        <taxon>Anatinae</taxon>
        <taxon>Cairina</taxon>
    </lineage>
</organism>
<feature type="compositionally biased region" description="Basic and acidic residues" evidence="9">
    <location>
        <begin position="299"/>
        <end position="309"/>
    </location>
</feature>
<dbReference type="PANTHER" id="PTHR16655">
    <property type="entry name" value="COCAINE AND AMPHETAMINE REGULATED TRANSCRIPT PROTEIN"/>
    <property type="match status" value="1"/>
</dbReference>
<dbReference type="GO" id="GO:0045202">
    <property type="term" value="C:synapse"/>
    <property type="evidence" value="ECO:0007669"/>
    <property type="project" value="GOC"/>
</dbReference>
<reference evidence="10" key="1">
    <citation type="submission" date="2018-09" db="EMBL/GenBank/DDBJ databases">
        <title>Common duck and Muscovy duck high density SNP chip.</title>
        <authorList>
            <person name="Vignal A."/>
            <person name="Thebault N."/>
            <person name="Warren W.C."/>
        </authorList>
    </citation>
    <scope>NUCLEOTIDE SEQUENCE [LARGE SCALE GENOMIC DNA]</scope>
</reference>
<keyword evidence="4" id="KW-0964">Secreted</keyword>
<evidence type="ECO:0000256" key="5">
    <source>
        <dbReference type="ARBA" id="ARBA00022685"/>
    </source>
</evidence>
<reference evidence="10" key="2">
    <citation type="submission" date="2025-08" db="UniProtKB">
        <authorList>
            <consortium name="Ensembl"/>
        </authorList>
    </citation>
    <scope>IDENTIFICATION</scope>
</reference>
<evidence type="ECO:0000256" key="9">
    <source>
        <dbReference type="SAM" id="MobiDB-lite"/>
    </source>
</evidence>
<keyword evidence="11" id="KW-1185">Reference proteome</keyword>
<evidence type="ECO:0000256" key="2">
    <source>
        <dbReference type="ARBA" id="ARBA00005294"/>
    </source>
</evidence>
<dbReference type="GO" id="GO:0007268">
    <property type="term" value="P:chemical synaptic transmission"/>
    <property type="evidence" value="ECO:0007669"/>
    <property type="project" value="UniProtKB-KW"/>
</dbReference>
<dbReference type="SUPFAM" id="SSF64546">
    <property type="entry name" value="Satiety factor CART (cocaine and amphetamine regulated transcript)"/>
    <property type="match status" value="1"/>
</dbReference>
<dbReference type="InterPro" id="IPR009106">
    <property type="entry name" value="CART"/>
</dbReference>
<name>A0A8C3CA54_CAIMO</name>
<keyword evidence="6" id="KW-0529">Neurotransmitter</keyword>
<evidence type="ECO:0000256" key="4">
    <source>
        <dbReference type="ARBA" id="ARBA00022525"/>
    </source>
</evidence>
<dbReference type="Proteomes" id="UP000694556">
    <property type="component" value="Chromosome 29"/>
</dbReference>
<feature type="compositionally biased region" description="Pro residues" evidence="9">
    <location>
        <begin position="173"/>
        <end position="183"/>
    </location>
</feature>
<evidence type="ECO:0000256" key="1">
    <source>
        <dbReference type="ARBA" id="ARBA00004613"/>
    </source>
</evidence>
<feature type="region of interest" description="Disordered" evidence="9">
    <location>
        <begin position="87"/>
        <end position="120"/>
    </location>
</feature>
<evidence type="ECO:0000256" key="6">
    <source>
        <dbReference type="ARBA" id="ARBA00022894"/>
    </source>
</evidence>
<sequence>MWEHGGAGGCYGDMGGLRGGLGGVMGTWGGCGEGWGVLWEHGGAAGRAGGCYGDMGGGIGGLGALPLPCCSPPSPFSSRIRPPAPCRCQHPFRSPGPTDLGGSQPHGFRGPSPTDSGVPTPQILMVKRRGAAFIPPWWVPQHSPSRGLSPWLCPPVCPLPKLPGDKTAGGGGPRPPQNQPPTPGGGQDALAAAVFAQGIGCGADVHPAAPTGPRGRRHRGRVPPPRSLLMSAPGPGGCGGTPRAPCLRQRVFAPPPGGLQGGGYKAEGAFGAASCTMASAWLCLILAGSGLILRGSGERGLRPAPRQEETELVGGRGEQGWGSRSAPFGGCFYRCPGFWGAGGPRCRLLSCFGVWVLWGGRFWVHLNSSVRGGCWGINIFSGTWGFAALCWFSLGSGGVGATPGGVFWGCDGAVLQVEALQEVLEKLRGRELPAAKKKLGRVPSCLPREPCAVRMGARFGTRCSCPPGTACNLHVLKCS</sequence>
<accession>A0A8C3CA54</accession>
<dbReference type="GO" id="GO:0005184">
    <property type="term" value="F:neuropeptide hormone activity"/>
    <property type="evidence" value="ECO:0007669"/>
    <property type="project" value="InterPro"/>
</dbReference>
<dbReference type="GO" id="GO:0009267">
    <property type="term" value="P:cellular response to starvation"/>
    <property type="evidence" value="ECO:0007669"/>
    <property type="project" value="InterPro"/>
</dbReference>
<proteinExistence type="inferred from homology"/>
<dbReference type="GO" id="GO:0043410">
    <property type="term" value="P:positive regulation of MAPK cascade"/>
    <property type="evidence" value="ECO:0007669"/>
    <property type="project" value="InterPro"/>
</dbReference>
<dbReference type="GO" id="GO:0008343">
    <property type="term" value="P:adult feeding behavior"/>
    <property type="evidence" value="ECO:0007669"/>
    <property type="project" value="InterPro"/>
</dbReference>
<dbReference type="GO" id="GO:0032099">
    <property type="term" value="P:negative regulation of appetite"/>
    <property type="evidence" value="ECO:0007669"/>
    <property type="project" value="InterPro"/>
</dbReference>
<feature type="region of interest" description="Disordered" evidence="9">
    <location>
        <begin position="204"/>
        <end position="240"/>
    </location>
</feature>
<feature type="region of interest" description="Disordered" evidence="9">
    <location>
        <begin position="299"/>
        <end position="319"/>
    </location>
</feature>
<dbReference type="GO" id="GO:0007218">
    <property type="term" value="P:neuropeptide signaling pathway"/>
    <property type="evidence" value="ECO:0007669"/>
    <property type="project" value="UniProtKB-KW"/>
</dbReference>
<dbReference type="InterPro" id="IPR036722">
    <property type="entry name" value="CART_C_sf"/>
</dbReference>
<dbReference type="PANTHER" id="PTHR16655:SF0">
    <property type="entry name" value="COCAINE- AND AMPHETAMINE-REGULATED TRANSCRIPT PROTEIN"/>
    <property type="match status" value="1"/>
</dbReference>
<keyword evidence="7" id="KW-1015">Disulfide bond</keyword>
<comment type="subcellular location">
    <subcellularLocation>
        <location evidence="1">Secreted</location>
    </subcellularLocation>
</comment>
<keyword evidence="5" id="KW-0165">Cleavage on pair of basic residues</keyword>
<dbReference type="Gene3D" id="4.10.40.30">
    <property type="entry name" value="CART, C-terminal domain"/>
    <property type="match status" value="1"/>
</dbReference>
<evidence type="ECO:0000256" key="7">
    <source>
        <dbReference type="ARBA" id="ARBA00023157"/>
    </source>
</evidence>